<dbReference type="SUPFAM" id="SSF50978">
    <property type="entry name" value="WD40 repeat-like"/>
    <property type="match status" value="1"/>
</dbReference>
<dbReference type="GO" id="GO:0007029">
    <property type="term" value="P:endoplasmic reticulum organization"/>
    <property type="evidence" value="ECO:0007669"/>
    <property type="project" value="TreeGrafter"/>
</dbReference>
<evidence type="ECO:0000256" key="2">
    <source>
        <dbReference type="ARBA" id="ARBA00009358"/>
    </source>
</evidence>
<dbReference type="STRING" id="4540.A0A3L6PTU8"/>
<dbReference type="InterPro" id="IPR015943">
    <property type="entry name" value="WD40/YVTN_repeat-like_dom_sf"/>
</dbReference>
<reference evidence="10" key="1">
    <citation type="journal article" date="2019" name="Nat. Commun.">
        <title>The genome of broomcorn millet.</title>
        <authorList>
            <person name="Zou C."/>
            <person name="Miki D."/>
            <person name="Li D."/>
            <person name="Tang Q."/>
            <person name="Xiao L."/>
            <person name="Rajput S."/>
            <person name="Deng P."/>
            <person name="Jia W."/>
            <person name="Huang R."/>
            <person name="Zhang M."/>
            <person name="Sun Y."/>
            <person name="Hu J."/>
            <person name="Fu X."/>
            <person name="Schnable P.S."/>
            <person name="Li F."/>
            <person name="Zhang H."/>
            <person name="Feng B."/>
            <person name="Zhu X."/>
            <person name="Liu R."/>
            <person name="Schnable J.C."/>
            <person name="Zhu J.-K."/>
            <person name="Zhang H."/>
        </authorList>
    </citation>
    <scope>NUCLEOTIDE SEQUENCE [LARGE SCALE GENOMIC DNA]</scope>
</reference>
<dbReference type="GO" id="GO:0090110">
    <property type="term" value="P:COPII-coated vesicle cargo loading"/>
    <property type="evidence" value="ECO:0007669"/>
    <property type="project" value="TreeGrafter"/>
</dbReference>
<evidence type="ECO:0000313" key="10">
    <source>
        <dbReference type="Proteomes" id="UP000275267"/>
    </source>
</evidence>
<evidence type="ECO:0000313" key="9">
    <source>
        <dbReference type="EMBL" id="RLM62075.1"/>
    </source>
</evidence>
<evidence type="ECO:0000256" key="3">
    <source>
        <dbReference type="ARBA" id="ARBA00022448"/>
    </source>
</evidence>
<gene>
    <name evidence="9" type="ORF">C2845_PM14G05310</name>
</gene>
<keyword evidence="6" id="KW-0256">Endoplasmic reticulum</keyword>
<dbReference type="AlphaFoldDB" id="A0A3L6PTU8"/>
<keyword evidence="10" id="KW-1185">Reference proteome</keyword>
<dbReference type="EMBL" id="PQIB02000016">
    <property type="protein sequence ID" value="RLM62075.1"/>
    <property type="molecule type" value="Genomic_DNA"/>
</dbReference>
<evidence type="ECO:0000256" key="5">
    <source>
        <dbReference type="ARBA" id="ARBA00022737"/>
    </source>
</evidence>
<keyword evidence="8" id="KW-0653">Protein transport</keyword>
<evidence type="ECO:0000256" key="4">
    <source>
        <dbReference type="ARBA" id="ARBA00022574"/>
    </source>
</evidence>
<sequence>MRSKMDSLIEEHAAKERQGKADPQSEGDWLFVEEDTVAKVIGRRVEAIGDGQVLKLNDLNGPVLGLTFNCHYTNMLACAAKGERLRIYYLDCPDEFAARGRGDLDIQMTFLEWHTIYPAVLASTCDNGNTKIWDVREKSSKSTYREESDKGLSCIEVHWNPCDPVLFAVASKDNYKSPIKIWDVRNNRNVLYEFGNEKGVSSFSWSSSGLITSTDIDGVIDCWKVDDNQKPVSWSSSSSGFQEARWCQSGATLAAVSSQSLEVYKMPAGPCVWPRKA</sequence>
<keyword evidence="4" id="KW-0853">WD repeat</keyword>
<evidence type="ECO:0000256" key="1">
    <source>
        <dbReference type="ARBA" id="ARBA00004240"/>
    </source>
</evidence>
<dbReference type="PANTHER" id="PTHR13923">
    <property type="entry name" value="SEC31-RELATED PROTEIN"/>
    <property type="match status" value="1"/>
</dbReference>
<proteinExistence type="inferred from homology"/>
<dbReference type="PANTHER" id="PTHR13923:SF11">
    <property type="entry name" value="SECRETORY 31, ISOFORM D"/>
    <property type="match status" value="1"/>
</dbReference>
<dbReference type="GO" id="GO:0005198">
    <property type="term" value="F:structural molecule activity"/>
    <property type="evidence" value="ECO:0007669"/>
    <property type="project" value="TreeGrafter"/>
</dbReference>
<evidence type="ECO:0000256" key="7">
    <source>
        <dbReference type="ARBA" id="ARBA00022892"/>
    </source>
</evidence>
<dbReference type="OrthoDB" id="1850764at2759"/>
<dbReference type="InterPro" id="IPR001680">
    <property type="entry name" value="WD40_rpt"/>
</dbReference>
<dbReference type="GO" id="GO:0015031">
    <property type="term" value="P:protein transport"/>
    <property type="evidence" value="ECO:0007669"/>
    <property type="project" value="UniProtKB-KW"/>
</dbReference>
<dbReference type="InterPro" id="IPR040251">
    <property type="entry name" value="SEC31-like"/>
</dbReference>
<organism evidence="9 10">
    <name type="scientific">Panicum miliaceum</name>
    <name type="common">Proso millet</name>
    <name type="synonym">Broomcorn millet</name>
    <dbReference type="NCBI Taxonomy" id="4540"/>
    <lineage>
        <taxon>Eukaryota</taxon>
        <taxon>Viridiplantae</taxon>
        <taxon>Streptophyta</taxon>
        <taxon>Embryophyta</taxon>
        <taxon>Tracheophyta</taxon>
        <taxon>Spermatophyta</taxon>
        <taxon>Magnoliopsida</taxon>
        <taxon>Liliopsida</taxon>
        <taxon>Poales</taxon>
        <taxon>Poaceae</taxon>
        <taxon>PACMAD clade</taxon>
        <taxon>Panicoideae</taxon>
        <taxon>Panicodae</taxon>
        <taxon>Paniceae</taxon>
        <taxon>Panicinae</taxon>
        <taxon>Panicum</taxon>
        <taxon>Panicum sect. Panicum</taxon>
    </lineage>
</organism>
<keyword evidence="3" id="KW-0813">Transport</keyword>
<dbReference type="GO" id="GO:0030127">
    <property type="term" value="C:COPII vesicle coat"/>
    <property type="evidence" value="ECO:0007669"/>
    <property type="project" value="TreeGrafter"/>
</dbReference>
<protein>
    <submittedName>
        <fullName evidence="9">Protein transport protein SEC31</fullName>
    </submittedName>
</protein>
<evidence type="ECO:0000256" key="8">
    <source>
        <dbReference type="ARBA" id="ARBA00022927"/>
    </source>
</evidence>
<dbReference type="Gene3D" id="2.130.10.10">
    <property type="entry name" value="YVTN repeat-like/Quinoprotein amine dehydrogenase"/>
    <property type="match status" value="1"/>
</dbReference>
<comment type="subcellular location">
    <subcellularLocation>
        <location evidence="1">Endoplasmic reticulum</location>
    </subcellularLocation>
</comment>
<dbReference type="Proteomes" id="UP000275267">
    <property type="component" value="Unassembled WGS sequence"/>
</dbReference>
<accession>A0A3L6PTU8</accession>
<comment type="similarity">
    <text evidence="2">Belongs to the WD repeat SEC31 family.</text>
</comment>
<comment type="caution">
    <text evidence="9">The sequence shown here is derived from an EMBL/GenBank/DDBJ whole genome shotgun (WGS) entry which is preliminary data.</text>
</comment>
<evidence type="ECO:0000256" key="6">
    <source>
        <dbReference type="ARBA" id="ARBA00022824"/>
    </source>
</evidence>
<name>A0A3L6PTU8_PANMI</name>
<keyword evidence="5" id="KW-0677">Repeat</keyword>
<keyword evidence="7" id="KW-0931">ER-Golgi transport</keyword>
<dbReference type="InterPro" id="IPR036322">
    <property type="entry name" value="WD40_repeat_dom_sf"/>
</dbReference>
<dbReference type="GO" id="GO:0070971">
    <property type="term" value="C:endoplasmic reticulum exit site"/>
    <property type="evidence" value="ECO:0007669"/>
    <property type="project" value="TreeGrafter"/>
</dbReference>
<dbReference type="SMART" id="SM00320">
    <property type="entry name" value="WD40"/>
    <property type="match status" value="4"/>
</dbReference>